<dbReference type="SMR" id="A0A315VK71"/>
<sequence length="338" mass="38301">LANLHRVIICTMKLLAGFLLLFSIMEKYSVAHGDEQVHLFRRTVECPTGWTAIKDRCFSFVAIAKTWAAAEKHCLSLGANLASVHSKEDYQEIQTLIFKAANKIITAWIGGSDAQEDNTWFWSDGSPVTFTNWCPGQPNGLIRQDCIQMNYSKKLCWDDVKCSLKLPSVCVVMIANQEVSCPFGWTLINSRCFQYVADEMTWARAERNCLSMGANLASIPNMNEYRQIQTLIFTASHESNVAWVGGSNAQEVLLPVHFICEVFCETLNEMCHLLNFVFQENIWLWSDGNRFSYTNWCPGEPNNDAGMQRCLHINNSDAKCWDDYWCGGRKPSVCAKKA</sequence>
<accession>A0A315VK71</accession>
<proteinExistence type="predicted"/>
<dbReference type="PANTHER" id="PTHR22803">
    <property type="entry name" value="MANNOSE, PHOSPHOLIPASE, LECTIN RECEPTOR RELATED"/>
    <property type="match status" value="1"/>
</dbReference>
<keyword evidence="1" id="KW-1015">Disulfide bond</keyword>
<dbReference type="SUPFAM" id="SSF56436">
    <property type="entry name" value="C-type lectin-like"/>
    <property type="match status" value="2"/>
</dbReference>
<gene>
    <name evidence="3" type="ORF">CCH79_00020647</name>
</gene>
<dbReference type="Pfam" id="PF00059">
    <property type="entry name" value="Lectin_C"/>
    <property type="match status" value="2"/>
</dbReference>
<dbReference type="PROSITE" id="PS50041">
    <property type="entry name" value="C_TYPE_LECTIN_2"/>
    <property type="match status" value="2"/>
</dbReference>
<dbReference type="CDD" id="cd00037">
    <property type="entry name" value="CLECT"/>
    <property type="match status" value="2"/>
</dbReference>
<evidence type="ECO:0000313" key="4">
    <source>
        <dbReference type="Proteomes" id="UP000250572"/>
    </source>
</evidence>
<evidence type="ECO:0000259" key="2">
    <source>
        <dbReference type="PROSITE" id="PS50041"/>
    </source>
</evidence>
<dbReference type="InterPro" id="IPR002353">
    <property type="entry name" value="AntifreezeII"/>
</dbReference>
<dbReference type="PRINTS" id="PR00356">
    <property type="entry name" value="ANTIFREEZEII"/>
</dbReference>
<dbReference type="InterPro" id="IPR016186">
    <property type="entry name" value="C-type_lectin-like/link_sf"/>
</dbReference>
<dbReference type="InterPro" id="IPR050111">
    <property type="entry name" value="C-type_lectin/snaclec_domain"/>
</dbReference>
<dbReference type="PROSITE" id="PS00615">
    <property type="entry name" value="C_TYPE_LECTIN_1"/>
    <property type="match status" value="2"/>
</dbReference>
<name>A0A315VK71_GAMAF</name>
<reference evidence="3 4" key="1">
    <citation type="journal article" date="2018" name="G3 (Bethesda)">
        <title>A High-Quality Reference Genome for the Invasive Mosquitofish Gambusia affinis Using a Chicago Library.</title>
        <authorList>
            <person name="Hoffberg S.L."/>
            <person name="Troendle N.J."/>
            <person name="Glenn T.C."/>
            <person name="Mahmud O."/>
            <person name="Louha S."/>
            <person name="Chalopin D."/>
            <person name="Bennetzen J.L."/>
            <person name="Mauricio R."/>
        </authorList>
    </citation>
    <scope>NUCLEOTIDE SEQUENCE [LARGE SCALE GENOMIC DNA]</scope>
    <source>
        <strain evidence="3">NE01/NJP1002.9</strain>
        <tissue evidence="3">Muscle</tissue>
    </source>
</reference>
<evidence type="ECO:0000256" key="1">
    <source>
        <dbReference type="ARBA" id="ARBA00023157"/>
    </source>
</evidence>
<evidence type="ECO:0000313" key="3">
    <source>
        <dbReference type="EMBL" id="PWA23332.1"/>
    </source>
</evidence>
<dbReference type="InterPro" id="IPR018378">
    <property type="entry name" value="C-type_lectin_CS"/>
</dbReference>
<dbReference type="Proteomes" id="UP000250572">
    <property type="component" value="Unassembled WGS sequence"/>
</dbReference>
<dbReference type="Gene3D" id="3.10.100.10">
    <property type="entry name" value="Mannose-Binding Protein A, subunit A"/>
    <property type="match status" value="2"/>
</dbReference>
<protein>
    <recommendedName>
        <fullName evidence="2">C-type lectin domain-containing protein</fullName>
    </recommendedName>
</protein>
<feature type="non-terminal residue" evidence="3">
    <location>
        <position position="1"/>
    </location>
</feature>
<keyword evidence="4" id="KW-1185">Reference proteome</keyword>
<dbReference type="AlphaFoldDB" id="A0A315VK71"/>
<organism evidence="3 4">
    <name type="scientific">Gambusia affinis</name>
    <name type="common">Western mosquitofish</name>
    <name type="synonym">Heterandria affinis</name>
    <dbReference type="NCBI Taxonomy" id="33528"/>
    <lineage>
        <taxon>Eukaryota</taxon>
        <taxon>Metazoa</taxon>
        <taxon>Chordata</taxon>
        <taxon>Craniata</taxon>
        <taxon>Vertebrata</taxon>
        <taxon>Euteleostomi</taxon>
        <taxon>Actinopterygii</taxon>
        <taxon>Neopterygii</taxon>
        <taxon>Teleostei</taxon>
        <taxon>Neoteleostei</taxon>
        <taxon>Acanthomorphata</taxon>
        <taxon>Ovalentaria</taxon>
        <taxon>Atherinomorphae</taxon>
        <taxon>Cyprinodontiformes</taxon>
        <taxon>Poeciliidae</taxon>
        <taxon>Poeciliinae</taxon>
        <taxon>Gambusia</taxon>
    </lineage>
</organism>
<dbReference type="InterPro" id="IPR016187">
    <property type="entry name" value="CTDL_fold"/>
</dbReference>
<feature type="domain" description="C-type lectin" evidence="2">
    <location>
        <begin position="188"/>
        <end position="335"/>
    </location>
</feature>
<dbReference type="SMART" id="SM00034">
    <property type="entry name" value="CLECT"/>
    <property type="match status" value="2"/>
</dbReference>
<comment type="caution">
    <text evidence="3">The sequence shown here is derived from an EMBL/GenBank/DDBJ whole genome shotgun (WGS) entry which is preliminary data.</text>
</comment>
<dbReference type="InterPro" id="IPR001304">
    <property type="entry name" value="C-type_lectin-like"/>
</dbReference>
<feature type="domain" description="C-type lectin" evidence="2">
    <location>
        <begin position="53"/>
        <end position="171"/>
    </location>
</feature>
<dbReference type="STRING" id="33528.ENSGAFP00000024209"/>
<dbReference type="EMBL" id="NHOQ01001603">
    <property type="protein sequence ID" value="PWA23332.1"/>
    <property type="molecule type" value="Genomic_DNA"/>
</dbReference>